<dbReference type="PANTHER" id="PTHR21139">
    <property type="entry name" value="TRIOSEPHOSPHATE ISOMERASE"/>
    <property type="match status" value="1"/>
</dbReference>
<evidence type="ECO:0000256" key="5">
    <source>
        <dbReference type="ARBA" id="ARBA00022432"/>
    </source>
</evidence>
<sequence length="248" mass="27194">MARKPFFGGNWKCNGTQESVDKLVKILNDAKDVDGSKIDVVVAPTLIHLAKVHESLRKDFHVSAQNFVAESGAYTGEVSVSMLKDIGLHYAIVGHSERRSLYHETDEVAAHKVKVAVDAGLTAIACIGETLQEREENKTNEVTTRQLQAYANVIKDWDKVVIAYEPVWAIGTGKVATPQQAQQVHADLREWLRKNVSEEVADKVRILYGGSVKGDNAEVLIKEKDIDGFLVGGASLTADFIKILKSGL</sequence>
<dbReference type="SUPFAM" id="SSF51351">
    <property type="entry name" value="Triosephosphate isomerase (TIM)"/>
    <property type="match status" value="1"/>
</dbReference>
<dbReference type="GO" id="GO:0046166">
    <property type="term" value="P:glyceraldehyde-3-phosphate biosynthetic process"/>
    <property type="evidence" value="ECO:0007669"/>
    <property type="project" value="TreeGrafter"/>
</dbReference>
<comment type="subunit">
    <text evidence="4">Homodimer.</text>
</comment>
<evidence type="ECO:0000256" key="9">
    <source>
        <dbReference type="RuleBase" id="RU363013"/>
    </source>
</evidence>
<dbReference type="InterPro" id="IPR022896">
    <property type="entry name" value="TrioseP_Isoase_bac/euk"/>
</dbReference>
<keyword evidence="11" id="KW-1185">Reference proteome</keyword>
<keyword evidence="5 9" id="KW-0312">Gluconeogenesis</keyword>
<dbReference type="GO" id="GO:0020015">
    <property type="term" value="C:glycosome"/>
    <property type="evidence" value="ECO:0007669"/>
    <property type="project" value="UniProtKB-SubCell"/>
</dbReference>
<evidence type="ECO:0000313" key="10">
    <source>
        <dbReference type="EMBL" id="KAL0489808.1"/>
    </source>
</evidence>
<dbReference type="AlphaFoldDB" id="A0AAW2ZK91"/>
<comment type="pathway">
    <text evidence="1 9">Carbohydrate degradation; glycolysis; D-glyceraldehyde 3-phosphate from glycerone phosphate: step 1/1.</text>
</comment>
<dbReference type="EMBL" id="JAOPGA020001603">
    <property type="protein sequence ID" value="KAL0489808.1"/>
    <property type="molecule type" value="Genomic_DNA"/>
</dbReference>
<dbReference type="InterPro" id="IPR013785">
    <property type="entry name" value="Aldolase_TIM"/>
</dbReference>
<evidence type="ECO:0000256" key="3">
    <source>
        <dbReference type="ARBA" id="ARBA00007422"/>
    </source>
</evidence>
<evidence type="ECO:0000256" key="4">
    <source>
        <dbReference type="ARBA" id="ARBA00011738"/>
    </source>
</evidence>
<comment type="caution">
    <text evidence="10">The sequence shown here is derived from an EMBL/GenBank/DDBJ whole genome shotgun (WGS) entry which is preliminary data.</text>
</comment>
<reference evidence="10 11" key="1">
    <citation type="submission" date="2024-03" db="EMBL/GenBank/DDBJ databases">
        <title>The Acrasis kona genome and developmental transcriptomes reveal deep origins of eukaryotic multicellular pathways.</title>
        <authorList>
            <person name="Sheikh S."/>
            <person name="Fu C.-J."/>
            <person name="Brown M.W."/>
            <person name="Baldauf S.L."/>
        </authorList>
    </citation>
    <scope>NUCLEOTIDE SEQUENCE [LARGE SCALE GENOMIC DNA]</scope>
    <source>
        <strain evidence="10 11">ATCC MYA-3509</strain>
    </source>
</reference>
<dbReference type="InterPro" id="IPR035990">
    <property type="entry name" value="TIM_sf"/>
</dbReference>
<evidence type="ECO:0000256" key="7">
    <source>
        <dbReference type="ARBA" id="ARBA00023235"/>
    </source>
</evidence>
<dbReference type="Gene3D" id="3.20.20.70">
    <property type="entry name" value="Aldolase class I"/>
    <property type="match status" value="1"/>
</dbReference>
<organism evidence="10 11">
    <name type="scientific">Acrasis kona</name>
    <dbReference type="NCBI Taxonomy" id="1008807"/>
    <lineage>
        <taxon>Eukaryota</taxon>
        <taxon>Discoba</taxon>
        <taxon>Heterolobosea</taxon>
        <taxon>Tetramitia</taxon>
        <taxon>Eutetramitia</taxon>
        <taxon>Acrasidae</taxon>
        <taxon>Acrasis</taxon>
    </lineage>
</organism>
<dbReference type="EC" id="5.3.1.1" evidence="9"/>
<evidence type="ECO:0000313" key="11">
    <source>
        <dbReference type="Proteomes" id="UP001431209"/>
    </source>
</evidence>
<protein>
    <recommendedName>
        <fullName evidence="9">Triosephosphate isomerase</fullName>
        <ecNumber evidence="9">5.3.1.1</ecNumber>
    </recommendedName>
</protein>
<comment type="catalytic activity">
    <reaction evidence="9">
        <text>D-glyceraldehyde 3-phosphate = dihydroxyacetone phosphate</text>
        <dbReference type="Rhea" id="RHEA:18585"/>
        <dbReference type="ChEBI" id="CHEBI:57642"/>
        <dbReference type="ChEBI" id="CHEBI:59776"/>
        <dbReference type="EC" id="5.3.1.1"/>
    </reaction>
</comment>
<dbReference type="FunFam" id="3.20.20.70:FF:000020">
    <property type="entry name" value="Triosephosphate isomerase"/>
    <property type="match status" value="1"/>
</dbReference>
<comment type="similarity">
    <text evidence="3 9">Belongs to the triosephosphate isomerase family.</text>
</comment>
<dbReference type="PANTHER" id="PTHR21139:SF2">
    <property type="entry name" value="TRIOSEPHOSPHATE ISOMERASE"/>
    <property type="match status" value="1"/>
</dbReference>
<dbReference type="GO" id="GO:0006094">
    <property type="term" value="P:gluconeogenesis"/>
    <property type="evidence" value="ECO:0007669"/>
    <property type="project" value="UniProtKB-KW"/>
</dbReference>
<evidence type="ECO:0000256" key="1">
    <source>
        <dbReference type="ARBA" id="ARBA00004680"/>
    </source>
</evidence>
<dbReference type="GO" id="GO:0006096">
    <property type="term" value="P:glycolytic process"/>
    <property type="evidence" value="ECO:0007669"/>
    <property type="project" value="UniProtKB-KW"/>
</dbReference>
<keyword evidence="6 9" id="KW-0324">Glycolysis</keyword>
<dbReference type="PROSITE" id="PS51440">
    <property type="entry name" value="TIM_2"/>
    <property type="match status" value="1"/>
</dbReference>
<dbReference type="InterPro" id="IPR020861">
    <property type="entry name" value="Triosephosphate_isomerase_AS"/>
</dbReference>
<dbReference type="GO" id="GO:0004807">
    <property type="term" value="F:triose-phosphate isomerase activity"/>
    <property type="evidence" value="ECO:0007669"/>
    <property type="project" value="UniProtKB-EC"/>
</dbReference>
<dbReference type="HAMAP" id="MF_00147_B">
    <property type="entry name" value="TIM_B"/>
    <property type="match status" value="1"/>
</dbReference>
<proteinExistence type="inferred from homology"/>
<keyword evidence="7 9" id="KW-0413">Isomerase</keyword>
<name>A0AAW2ZK91_9EUKA</name>
<dbReference type="GO" id="GO:0019563">
    <property type="term" value="P:glycerol catabolic process"/>
    <property type="evidence" value="ECO:0007669"/>
    <property type="project" value="TreeGrafter"/>
</dbReference>
<dbReference type="Proteomes" id="UP001431209">
    <property type="component" value="Unassembled WGS sequence"/>
</dbReference>
<dbReference type="Pfam" id="PF00121">
    <property type="entry name" value="TIM"/>
    <property type="match status" value="1"/>
</dbReference>
<dbReference type="InterPro" id="IPR000652">
    <property type="entry name" value="Triosephosphate_isomerase"/>
</dbReference>
<dbReference type="CDD" id="cd00311">
    <property type="entry name" value="TIM"/>
    <property type="match status" value="1"/>
</dbReference>
<gene>
    <name evidence="10" type="ORF">AKO1_009291</name>
</gene>
<evidence type="ECO:0000256" key="2">
    <source>
        <dbReference type="ARBA" id="ARBA00004742"/>
    </source>
</evidence>
<dbReference type="GO" id="GO:0005829">
    <property type="term" value="C:cytosol"/>
    <property type="evidence" value="ECO:0007669"/>
    <property type="project" value="TreeGrafter"/>
</dbReference>
<evidence type="ECO:0000256" key="6">
    <source>
        <dbReference type="ARBA" id="ARBA00023152"/>
    </source>
</evidence>
<dbReference type="PROSITE" id="PS00171">
    <property type="entry name" value="TIM_1"/>
    <property type="match status" value="1"/>
</dbReference>
<comment type="pathway">
    <text evidence="2 9">Carbohydrate biosynthesis; gluconeogenesis.</text>
</comment>
<accession>A0AAW2ZK91</accession>
<dbReference type="NCBIfam" id="TIGR00419">
    <property type="entry name" value="tim"/>
    <property type="match status" value="1"/>
</dbReference>
<evidence type="ECO:0000256" key="8">
    <source>
        <dbReference type="ARBA" id="ARBA00060503"/>
    </source>
</evidence>
<comment type="subcellular location">
    <subcellularLocation>
        <location evidence="8">Glycosome</location>
    </subcellularLocation>
</comment>